<dbReference type="InterPro" id="IPR038696">
    <property type="entry name" value="IalB_sf"/>
</dbReference>
<reference evidence="2 3" key="1">
    <citation type="submission" date="2018-12" db="EMBL/GenBank/DDBJ databases">
        <authorList>
            <person name="Yang Y."/>
        </authorList>
    </citation>
    <scope>NUCLEOTIDE SEQUENCE [LARGE SCALE GENOMIC DNA]</scope>
    <source>
        <strain evidence="2 3">GSF71</strain>
    </source>
</reference>
<dbReference type="EMBL" id="RZIJ01000020">
    <property type="protein sequence ID" value="RUQ66503.1"/>
    <property type="molecule type" value="Genomic_DNA"/>
</dbReference>
<proteinExistence type="predicted"/>
<name>A0A3S0WWN4_9PROT</name>
<feature type="chain" id="PRO_5018653341" evidence="1">
    <location>
        <begin position="29"/>
        <end position="173"/>
    </location>
</feature>
<protein>
    <submittedName>
        <fullName evidence="2">Invasion associated locus B family protein</fullName>
    </submittedName>
</protein>
<organism evidence="2 3">
    <name type="scientific">Azospirillum doebereinerae</name>
    <dbReference type="NCBI Taxonomy" id="92933"/>
    <lineage>
        <taxon>Bacteria</taxon>
        <taxon>Pseudomonadati</taxon>
        <taxon>Pseudomonadota</taxon>
        <taxon>Alphaproteobacteria</taxon>
        <taxon>Rhodospirillales</taxon>
        <taxon>Azospirillaceae</taxon>
        <taxon>Azospirillum</taxon>
    </lineage>
</organism>
<evidence type="ECO:0000313" key="3">
    <source>
        <dbReference type="Proteomes" id="UP000280346"/>
    </source>
</evidence>
<evidence type="ECO:0000313" key="2">
    <source>
        <dbReference type="EMBL" id="RUQ66503.1"/>
    </source>
</evidence>
<dbReference type="AlphaFoldDB" id="A0A3S0WWN4"/>
<dbReference type="OrthoDB" id="9814802at2"/>
<gene>
    <name evidence="2" type="ORF">EJ913_21950</name>
</gene>
<dbReference type="Proteomes" id="UP000280346">
    <property type="component" value="Unassembled WGS sequence"/>
</dbReference>
<keyword evidence="1" id="KW-0732">Signal</keyword>
<accession>A0A3S0WWN4</accession>
<keyword evidence="3" id="KW-1185">Reference proteome</keyword>
<dbReference type="Pfam" id="PF06776">
    <property type="entry name" value="IalB"/>
    <property type="match status" value="1"/>
</dbReference>
<comment type="caution">
    <text evidence="2">The sequence shown here is derived from an EMBL/GenBank/DDBJ whole genome shotgun (WGS) entry which is preliminary data.</text>
</comment>
<feature type="signal peptide" evidence="1">
    <location>
        <begin position="1"/>
        <end position="28"/>
    </location>
</feature>
<sequence>MDKDAMNVWKAALLCLALAAVGTEPALAADPPAKPDGAAQPLWSKRCVKENDREVCFIEQYAVAMPANAVLLNVLVGFLGPEGKPRMIMTAPLGVMLAPGLAMSIDSAKPVTLPFENCQAGGCRMVADLDQSSLDQFRRGDKMTVRFVTADRQAVDIPVPLKGFDAALKQLKK</sequence>
<dbReference type="Gene3D" id="2.60.40.1880">
    <property type="entry name" value="Invasion associated locus B (IalB) protein"/>
    <property type="match status" value="1"/>
</dbReference>
<dbReference type="InterPro" id="IPR010642">
    <property type="entry name" value="Invasion_prot_B"/>
</dbReference>
<evidence type="ECO:0000256" key="1">
    <source>
        <dbReference type="SAM" id="SignalP"/>
    </source>
</evidence>